<dbReference type="EMBL" id="JANAVB010022593">
    <property type="protein sequence ID" value="KAJ6824049.1"/>
    <property type="molecule type" value="Genomic_DNA"/>
</dbReference>
<evidence type="ECO:0000256" key="2">
    <source>
        <dbReference type="SAM" id="Phobius"/>
    </source>
</evidence>
<dbReference type="SUPFAM" id="SSF56371">
    <property type="entry name" value="Ribosome inactivating proteins (RIP)"/>
    <property type="match status" value="1"/>
</dbReference>
<dbReference type="InterPro" id="IPR016138">
    <property type="entry name" value="Ribosome_inactivat_prot_sub1"/>
</dbReference>
<comment type="similarity">
    <text evidence="1">Belongs to the ribosome-inactivating protein family.</text>
</comment>
<proteinExistence type="inferred from homology"/>
<dbReference type="Pfam" id="PF00161">
    <property type="entry name" value="RIP"/>
    <property type="match status" value="1"/>
</dbReference>
<reference evidence="3" key="2">
    <citation type="submission" date="2023-04" db="EMBL/GenBank/DDBJ databases">
        <authorList>
            <person name="Bruccoleri R.E."/>
            <person name="Oakeley E.J."/>
            <person name="Faust A.-M."/>
            <person name="Dessus-Babus S."/>
            <person name="Altorfer M."/>
            <person name="Burckhardt D."/>
            <person name="Oertli M."/>
            <person name="Naumann U."/>
            <person name="Petersen F."/>
            <person name="Wong J."/>
        </authorList>
    </citation>
    <scope>NUCLEOTIDE SEQUENCE</scope>
    <source>
        <strain evidence="3">GSM-AAB239-AS_SAM_17_03QT</strain>
        <tissue evidence="3">Leaf</tissue>
    </source>
</reference>
<accession>A0AAX6G5T2</accession>
<dbReference type="GO" id="GO:0006952">
    <property type="term" value="P:defense response"/>
    <property type="evidence" value="ECO:0007669"/>
    <property type="project" value="UniProtKB-KW"/>
</dbReference>
<keyword evidence="1" id="KW-0611">Plant defense</keyword>
<dbReference type="Gene3D" id="3.40.420.10">
    <property type="entry name" value="Ricin (A subunit), domain 1"/>
    <property type="match status" value="1"/>
</dbReference>
<protein>
    <recommendedName>
        <fullName evidence="1">rRNA N-glycosylase</fullName>
        <ecNumber evidence="1">3.2.2.22</ecNumber>
    </recommendedName>
</protein>
<keyword evidence="1" id="KW-0378">Hydrolase</keyword>
<comment type="caution">
    <text evidence="3">The sequence shown here is derived from an EMBL/GenBank/DDBJ whole genome shotgun (WGS) entry which is preliminary data.</text>
</comment>
<dbReference type="GO" id="GO:0090729">
    <property type="term" value="F:toxin activity"/>
    <property type="evidence" value="ECO:0007669"/>
    <property type="project" value="UniProtKB-KW"/>
</dbReference>
<organism evidence="3 4">
    <name type="scientific">Iris pallida</name>
    <name type="common">Sweet iris</name>
    <dbReference type="NCBI Taxonomy" id="29817"/>
    <lineage>
        <taxon>Eukaryota</taxon>
        <taxon>Viridiplantae</taxon>
        <taxon>Streptophyta</taxon>
        <taxon>Embryophyta</taxon>
        <taxon>Tracheophyta</taxon>
        <taxon>Spermatophyta</taxon>
        <taxon>Magnoliopsida</taxon>
        <taxon>Liliopsida</taxon>
        <taxon>Asparagales</taxon>
        <taxon>Iridaceae</taxon>
        <taxon>Iridoideae</taxon>
        <taxon>Irideae</taxon>
        <taxon>Iris</taxon>
    </lineage>
</organism>
<dbReference type="InterPro" id="IPR001574">
    <property type="entry name" value="Ribosome_inactivat_prot"/>
</dbReference>
<evidence type="ECO:0000313" key="3">
    <source>
        <dbReference type="EMBL" id="KAJ6824049.1"/>
    </source>
</evidence>
<name>A0AAX6G5T2_IRIPA</name>
<sequence>MIKESIRGEQPCTVCILNYREMNMNVWLLLAWICCAAVTGLSYDTVVFRVTDCNKEIYRGFLQTLRTQLSTGTEKYDIPLLPIPSTSIQDLLLVKHFDWDGKPITLVLNRANVYVIAYEAKNVYYLLADTPNNPTLYGTNPHKLSFVGSYEHFNMLQENIEKILIWESAN</sequence>
<keyword evidence="2" id="KW-1133">Transmembrane helix</keyword>
<dbReference type="InterPro" id="IPR017989">
    <property type="entry name" value="Ribosome_inactivat_1/2"/>
</dbReference>
<comment type="catalytic activity">
    <reaction evidence="1">
        <text>Endohydrolysis of the N-glycosidic bond at one specific adenosine on the 28S rRNA.</text>
        <dbReference type="EC" id="3.2.2.22"/>
    </reaction>
</comment>
<dbReference type="AlphaFoldDB" id="A0AAX6G5T2"/>
<keyword evidence="2" id="KW-0472">Membrane</keyword>
<evidence type="ECO:0000313" key="4">
    <source>
        <dbReference type="Proteomes" id="UP001140949"/>
    </source>
</evidence>
<dbReference type="GO" id="GO:0030598">
    <property type="term" value="F:rRNA N-glycosylase activity"/>
    <property type="evidence" value="ECO:0007669"/>
    <property type="project" value="UniProtKB-EC"/>
</dbReference>
<gene>
    <name evidence="3" type="ORF">M6B38_129515</name>
</gene>
<dbReference type="EC" id="3.2.2.22" evidence="1"/>
<keyword evidence="4" id="KW-1185">Reference proteome</keyword>
<dbReference type="InterPro" id="IPR036041">
    <property type="entry name" value="Ribosome-inact_prot_sf"/>
</dbReference>
<keyword evidence="1" id="KW-0800">Toxin</keyword>
<feature type="transmembrane region" description="Helical" evidence="2">
    <location>
        <begin position="26"/>
        <end position="43"/>
    </location>
</feature>
<dbReference type="PRINTS" id="PR00396">
    <property type="entry name" value="SHIGARICIN"/>
</dbReference>
<dbReference type="Proteomes" id="UP001140949">
    <property type="component" value="Unassembled WGS sequence"/>
</dbReference>
<keyword evidence="2" id="KW-0812">Transmembrane</keyword>
<reference evidence="3" key="1">
    <citation type="journal article" date="2023" name="GigaByte">
        <title>Genome assembly of the bearded iris, Iris pallida Lam.</title>
        <authorList>
            <person name="Bruccoleri R.E."/>
            <person name="Oakeley E.J."/>
            <person name="Faust A.M.E."/>
            <person name="Altorfer M."/>
            <person name="Dessus-Babus S."/>
            <person name="Burckhardt D."/>
            <person name="Oertli M."/>
            <person name="Naumann U."/>
            <person name="Petersen F."/>
            <person name="Wong J."/>
        </authorList>
    </citation>
    <scope>NUCLEOTIDE SEQUENCE</scope>
    <source>
        <strain evidence="3">GSM-AAB239-AS_SAM_17_03QT</strain>
    </source>
</reference>
<evidence type="ECO:0000256" key="1">
    <source>
        <dbReference type="RuleBase" id="RU004915"/>
    </source>
</evidence>
<keyword evidence="1" id="KW-0652">Protein synthesis inhibitor</keyword>
<dbReference type="GO" id="GO:0017148">
    <property type="term" value="P:negative regulation of translation"/>
    <property type="evidence" value="ECO:0007669"/>
    <property type="project" value="UniProtKB-KW"/>
</dbReference>